<dbReference type="EC" id="1.14.11.27" evidence="14"/>
<evidence type="ECO:0000256" key="8">
    <source>
        <dbReference type="ARBA" id="ARBA00023004"/>
    </source>
</evidence>
<evidence type="ECO:0000256" key="1">
    <source>
        <dbReference type="ARBA" id="ARBA00004123"/>
    </source>
</evidence>
<organism evidence="16 17">
    <name type="scientific">Ladona fulva</name>
    <name type="common">Scarce chaser dragonfly</name>
    <name type="synonym">Libellula fulva</name>
    <dbReference type="NCBI Taxonomy" id="123851"/>
    <lineage>
        <taxon>Eukaryota</taxon>
        <taxon>Metazoa</taxon>
        <taxon>Ecdysozoa</taxon>
        <taxon>Arthropoda</taxon>
        <taxon>Hexapoda</taxon>
        <taxon>Insecta</taxon>
        <taxon>Pterygota</taxon>
        <taxon>Palaeoptera</taxon>
        <taxon>Odonata</taxon>
        <taxon>Epiprocta</taxon>
        <taxon>Anisoptera</taxon>
        <taxon>Libelluloidea</taxon>
        <taxon>Libellulidae</taxon>
        <taxon>Ladona</taxon>
    </lineage>
</organism>
<evidence type="ECO:0000313" key="16">
    <source>
        <dbReference type="EMBL" id="KAG8233437.1"/>
    </source>
</evidence>
<dbReference type="EMBL" id="KZ308718">
    <property type="protein sequence ID" value="KAG8233437.1"/>
    <property type="molecule type" value="Genomic_DNA"/>
</dbReference>
<gene>
    <name evidence="16" type="ORF">J437_LFUL010548</name>
</gene>
<keyword evidence="7 14" id="KW-0560">Oxidoreductase</keyword>
<name>A0A8K0P536_LADFU</name>
<dbReference type="Gene3D" id="1.10.10.1500">
    <property type="entry name" value="JmjC domain-containing ribosomal oxygenase (ROX), dimer domain"/>
    <property type="match status" value="1"/>
</dbReference>
<keyword evidence="8 14" id="KW-0408">Iron</keyword>
<dbReference type="GO" id="GO:0140680">
    <property type="term" value="F:histone H3K36me/H3K36me2 demethylase activity"/>
    <property type="evidence" value="ECO:0007669"/>
    <property type="project" value="UniProtKB-EC"/>
</dbReference>
<evidence type="ECO:0000256" key="6">
    <source>
        <dbReference type="ARBA" id="ARBA00022964"/>
    </source>
</evidence>
<evidence type="ECO:0000256" key="14">
    <source>
        <dbReference type="RuleBase" id="RU366061"/>
    </source>
</evidence>
<dbReference type="PANTHER" id="PTHR13096:SF8">
    <property type="entry name" value="RIBOSOMAL OXYGENASE 1"/>
    <property type="match status" value="1"/>
</dbReference>
<dbReference type="SUPFAM" id="SSF51197">
    <property type="entry name" value="Clavaminate synthase-like"/>
    <property type="match status" value="1"/>
</dbReference>
<evidence type="ECO:0000256" key="7">
    <source>
        <dbReference type="ARBA" id="ARBA00023002"/>
    </source>
</evidence>
<comment type="caution">
    <text evidence="16">The sequence shown here is derived from an EMBL/GenBank/DDBJ whole genome shotgun (WGS) entry which is preliminary data.</text>
</comment>
<comment type="similarity">
    <text evidence="2">Belongs to the ROX family. NO66 subfamily.</text>
</comment>
<keyword evidence="9 14" id="KW-0805">Transcription regulation</keyword>
<keyword evidence="10 14" id="KW-0804">Transcription</keyword>
<reference evidence="16" key="1">
    <citation type="submission" date="2013-04" db="EMBL/GenBank/DDBJ databases">
        <authorList>
            <person name="Qu J."/>
            <person name="Murali S.C."/>
            <person name="Bandaranaike D."/>
            <person name="Bellair M."/>
            <person name="Blankenburg K."/>
            <person name="Chao H."/>
            <person name="Dinh H."/>
            <person name="Doddapaneni H."/>
            <person name="Downs B."/>
            <person name="Dugan-Rocha S."/>
            <person name="Elkadiri S."/>
            <person name="Gnanaolivu R.D."/>
            <person name="Hernandez B."/>
            <person name="Javaid M."/>
            <person name="Jayaseelan J.C."/>
            <person name="Lee S."/>
            <person name="Li M."/>
            <person name="Ming W."/>
            <person name="Munidasa M."/>
            <person name="Muniz J."/>
            <person name="Nguyen L."/>
            <person name="Ongeri F."/>
            <person name="Osuji N."/>
            <person name="Pu L.-L."/>
            <person name="Puazo M."/>
            <person name="Qu C."/>
            <person name="Quiroz J."/>
            <person name="Raj R."/>
            <person name="Weissenberger G."/>
            <person name="Xin Y."/>
            <person name="Zou X."/>
            <person name="Han Y."/>
            <person name="Richards S."/>
            <person name="Worley K."/>
            <person name="Muzny D."/>
            <person name="Gibbs R."/>
        </authorList>
    </citation>
    <scope>NUCLEOTIDE SEQUENCE</scope>
    <source>
        <strain evidence="16">Sampled in the wild</strain>
    </source>
</reference>
<keyword evidence="11 14" id="KW-0539">Nucleus</keyword>
<dbReference type="OrthoDB" id="425950at2759"/>
<evidence type="ECO:0000256" key="4">
    <source>
        <dbReference type="ARBA" id="ARBA00022723"/>
    </source>
</evidence>
<feature type="domain" description="JmjC" evidence="15">
    <location>
        <begin position="1"/>
        <end position="145"/>
    </location>
</feature>
<keyword evidence="17" id="KW-1185">Reference proteome</keyword>
<dbReference type="PANTHER" id="PTHR13096">
    <property type="entry name" value="MINA53 MYC INDUCED NUCLEAR ANTIGEN"/>
    <property type="match status" value="1"/>
</dbReference>
<dbReference type="Gene3D" id="2.60.120.650">
    <property type="entry name" value="Cupin"/>
    <property type="match status" value="1"/>
</dbReference>
<comment type="cofactor">
    <cofactor evidence="14">
        <name>Fe(2+)</name>
        <dbReference type="ChEBI" id="CHEBI:29033"/>
    </cofactor>
    <text evidence="14">Binds 1 Fe(2+) ion per subunit.</text>
</comment>
<sequence>MVTAPNVARPQCPVTNAAFEPCEYDQLHHMMHTYTVSCADHTMHTYAVSHADRTPDVGERAKRATPPLRSSKEWLPRFSSENFPQEAIKDPILDIVLEPGDLLYFPRGVIHQGVTLPDVHSLHITISSYQKNTWGDLFEKLVPVALKIAIEEDAEFRTGLPSDYLRYMGVAHSDFESEGRSKFIDKVSSLMKRLFDHAPIDAAVDQMGKQLMHDALPPYISPGPAS</sequence>
<evidence type="ECO:0000259" key="15">
    <source>
        <dbReference type="PROSITE" id="PS51184"/>
    </source>
</evidence>
<protein>
    <recommendedName>
        <fullName evidence="14">Bifunctional lysine-specific demethylase and histidyl-hydroxylase</fullName>
        <ecNumber evidence="14">1.14.11.27</ecNumber>
    </recommendedName>
</protein>
<evidence type="ECO:0000256" key="2">
    <source>
        <dbReference type="ARBA" id="ARBA00010309"/>
    </source>
</evidence>
<accession>A0A8K0P536</accession>
<dbReference type="GO" id="GO:0005506">
    <property type="term" value="F:iron ion binding"/>
    <property type="evidence" value="ECO:0007669"/>
    <property type="project" value="UniProtKB-UniRule"/>
</dbReference>
<comment type="subcellular location">
    <subcellularLocation>
        <location evidence="1 14">Nucleus</location>
    </subcellularLocation>
</comment>
<dbReference type="Gene3D" id="3.90.930.40">
    <property type="match status" value="1"/>
</dbReference>
<evidence type="ECO:0000256" key="3">
    <source>
        <dbReference type="ARBA" id="ARBA00022491"/>
    </source>
</evidence>
<comment type="function">
    <text evidence="12">Oxygenase that can act as both a histone lysine demethylase and a ribosomal histidine hydroxylase. Specifically demethylates 'Lys-4' (H3K4me) and 'Lys-36' (H3K36me) of histone H3, thereby playing a central role in histone code.</text>
</comment>
<keyword evidence="3" id="KW-0678">Repressor</keyword>
<evidence type="ECO:0000313" key="17">
    <source>
        <dbReference type="Proteomes" id="UP000792457"/>
    </source>
</evidence>
<dbReference type="GO" id="GO:0005730">
    <property type="term" value="C:nucleolus"/>
    <property type="evidence" value="ECO:0007669"/>
    <property type="project" value="TreeGrafter"/>
</dbReference>
<keyword evidence="5" id="KW-0156">Chromatin regulator</keyword>
<dbReference type="AlphaFoldDB" id="A0A8K0P536"/>
<reference evidence="16" key="2">
    <citation type="submission" date="2017-10" db="EMBL/GenBank/DDBJ databases">
        <title>Ladona fulva Genome sequencing and assembly.</title>
        <authorList>
            <person name="Murali S."/>
            <person name="Richards S."/>
            <person name="Bandaranaike D."/>
            <person name="Bellair M."/>
            <person name="Blankenburg K."/>
            <person name="Chao H."/>
            <person name="Dinh H."/>
            <person name="Doddapaneni H."/>
            <person name="Dugan-Rocha S."/>
            <person name="Elkadiri S."/>
            <person name="Gnanaolivu R."/>
            <person name="Hernandez B."/>
            <person name="Skinner E."/>
            <person name="Javaid M."/>
            <person name="Lee S."/>
            <person name="Li M."/>
            <person name="Ming W."/>
            <person name="Munidasa M."/>
            <person name="Muniz J."/>
            <person name="Nguyen L."/>
            <person name="Hughes D."/>
            <person name="Osuji N."/>
            <person name="Pu L.-L."/>
            <person name="Puazo M."/>
            <person name="Qu C."/>
            <person name="Quiroz J."/>
            <person name="Raj R."/>
            <person name="Weissenberger G."/>
            <person name="Xin Y."/>
            <person name="Zou X."/>
            <person name="Han Y."/>
            <person name="Worley K."/>
            <person name="Muzny D."/>
            <person name="Gibbs R."/>
        </authorList>
    </citation>
    <scope>NUCLEOTIDE SEQUENCE</scope>
    <source>
        <strain evidence="16">Sampled in the wild</strain>
    </source>
</reference>
<dbReference type="GO" id="GO:0032453">
    <property type="term" value="F:histone H3K4 demethylase activity"/>
    <property type="evidence" value="ECO:0007669"/>
    <property type="project" value="TreeGrafter"/>
</dbReference>
<dbReference type="Pfam" id="PF08007">
    <property type="entry name" value="JmjC_2"/>
    <property type="match status" value="1"/>
</dbReference>
<evidence type="ECO:0000256" key="5">
    <source>
        <dbReference type="ARBA" id="ARBA00022853"/>
    </source>
</evidence>
<proteinExistence type="inferred from homology"/>
<evidence type="ECO:0000256" key="13">
    <source>
        <dbReference type="ARBA" id="ARBA00047915"/>
    </source>
</evidence>
<dbReference type="PROSITE" id="PS51184">
    <property type="entry name" value="JMJC"/>
    <property type="match status" value="1"/>
</dbReference>
<dbReference type="Proteomes" id="UP000792457">
    <property type="component" value="Unassembled WGS sequence"/>
</dbReference>
<dbReference type="InterPro" id="IPR039994">
    <property type="entry name" value="NO66-like"/>
</dbReference>
<evidence type="ECO:0000256" key="9">
    <source>
        <dbReference type="ARBA" id="ARBA00023015"/>
    </source>
</evidence>
<evidence type="ECO:0000256" key="10">
    <source>
        <dbReference type="ARBA" id="ARBA00023163"/>
    </source>
</evidence>
<evidence type="ECO:0000256" key="11">
    <source>
        <dbReference type="ARBA" id="ARBA00023242"/>
    </source>
</evidence>
<comment type="catalytic activity">
    <reaction evidence="13 14">
        <text>N(6),N(6)-dimethyl-L-lysyl(36)-[histone H3] + 2 2-oxoglutarate + 2 O2 = L-lysyl(36)-[histone H3] + 2 formaldehyde + 2 succinate + 2 CO2</text>
        <dbReference type="Rhea" id="RHEA:42032"/>
        <dbReference type="Rhea" id="RHEA-COMP:9785"/>
        <dbReference type="Rhea" id="RHEA-COMP:9787"/>
        <dbReference type="ChEBI" id="CHEBI:15379"/>
        <dbReference type="ChEBI" id="CHEBI:16526"/>
        <dbReference type="ChEBI" id="CHEBI:16810"/>
        <dbReference type="ChEBI" id="CHEBI:16842"/>
        <dbReference type="ChEBI" id="CHEBI:29969"/>
        <dbReference type="ChEBI" id="CHEBI:30031"/>
        <dbReference type="ChEBI" id="CHEBI:61976"/>
        <dbReference type="EC" id="1.14.11.27"/>
    </reaction>
</comment>
<keyword evidence="6 14" id="KW-0223">Dioxygenase</keyword>
<dbReference type="FunFam" id="1.10.10.1500:FF:000001">
    <property type="entry name" value="ribosomal oxygenase 1 isoform X1"/>
    <property type="match status" value="1"/>
</dbReference>
<keyword evidence="4 14" id="KW-0479">Metal-binding</keyword>
<dbReference type="InterPro" id="IPR003347">
    <property type="entry name" value="JmjC_dom"/>
</dbReference>
<evidence type="ECO:0000256" key="12">
    <source>
        <dbReference type="ARBA" id="ARBA00025670"/>
    </source>
</evidence>